<dbReference type="GO" id="GO:0047746">
    <property type="term" value="F:chlorophyllase activity"/>
    <property type="evidence" value="ECO:0007669"/>
    <property type="project" value="TreeGrafter"/>
</dbReference>
<evidence type="ECO:0000313" key="2">
    <source>
        <dbReference type="Proteomes" id="UP000507245"/>
    </source>
</evidence>
<proteinExistence type="predicted"/>
<dbReference type="SUPFAM" id="SSF53474">
    <property type="entry name" value="alpha/beta-Hydrolases"/>
    <property type="match status" value="1"/>
</dbReference>
<dbReference type="InterPro" id="IPR029058">
    <property type="entry name" value="AB_hydrolase_fold"/>
</dbReference>
<dbReference type="AlphaFoldDB" id="A0A6J5W1G2"/>
<dbReference type="OrthoDB" id="2093222at2759"/>
<name>A0A6J5W1G2_PRUAR</name>
<dbReference type="InterPro" id="IPR017395">
    <property type="entry name" value="Chlorophyllase-like"/>
</dbReference>
<accession>A0A6J5W1G2</accession>
<protein>
    <recommendedName>
        <fullName evidence="3">Chlorophyllase</fullName>
    </recommendedName>
</protein>
<dbReference type="Pfam" id="PF07224">
    <property type="entry name" value="Chlorophyllase"/>
    <property type="match status" value="2"/>
</dbReference>
<keyword evidence="2" id="KW-1185">Reference proteome</keyword>
<dbReference type="PANTHER" id="PTHR33428:SF2">
    <property type="entry name" value="CHLOROPHYLLASE-2"/>
    <property type="match status" value="1"/>
</dbReference>
<gene>
    <name evidence="1" type="ORF">ORAREDHAP_LOCUS257</name>
</gene>
<reference evidence="2" key="1">
    <citation type="journal article" date="2020" name="Genome Biol.">
        <title>Gamete binning: chromosome-level and haplotype-resolved genome assembly enabled by high-throughput single-cell sequencing of gamete genomes.</title>
        <authorList>
            <person name="Campoy J.A."/>
            <person name="Sun H."/>
            <person name="Goel M."/>
            <person name="Jiao W.-B."/>
            <person name="Folz-Donahue K."/>
            <person name="Wang N."/>
            <person name="Rubio M."/>
            <person name="Liu C."/>
            <person name="Kukat C."/>
            <person name="Ruiz D."/>
            <person name="Huettel B."/>
            <person name="Schneeberger K."/>
        </authorList>
    </citation>
    <scope>NUCLEOTIDE SEQUENCE [LARGE SCALE GENOMIC DNA]</scope>
    <source>
        <strain evidence="2">cv. Rojo Pasion</strain>
    </source>
</reference>
<dbReference type="EMBL" id="CAEKKB010000001">
    <property type="protein sequence ID" value="CAB4292118.1"/>
    <property type="molecule type" value="Genomic_DNA"/>
</dbReference>
<evidence type="ECO:0008006" key="3">
    <source>
        <dbReference type="Google" id="ProtNLM"/>
    </source>
</evidence>
<sequence length="362" mass="39440">MLMTVMSSSTSSSSVASTAATNVVFEIGKYKVVLQRAEPETTCSTKSSNIPVPPPKPLLIGMPCEAGEFPLLLLLHGYLLSNSFYSQLIQHIASHGFIVRLVLSCWAPTKFSSNKSKIFLIRYAWGLNTDPSCFWPLYTIAGPDSTGEIKSTAAITNWLSEGLQFLLPPRVQANLSKLALAGHSRGGKVSFALALGKEGNTNRKFSALIGIDPVDGMDKGKQTPPPVLTYVPHSFDLEMAVMVIGSGLGEVKRNPLFPPCAPKGVNHEDFFKECQKPACYFVAKDYGHLDMLDDETKGIRGKSTYCVCKNGKSREPMRKFVGGVVVAFLQAYLEGDSSHLMAIRDGLDETVPVELQIVKFNL</sequence>
<dbReference type="PANTHER" id="PTHR33428">
    <property type="entry name" value="CHLOROPHYLLASE-2, CHLOROPLASTIC"/>
    <property type="match status" value="1"/>
</dbReference>
<dbReference type="GO" id="GO:0015996">
    <property type="term" value="P:chlorophyll catabolic process"/>
    <property type="evidence" value="ECO:0007669"/>
    <property type="project" value="TreeGrafter"/>
</dbReference>
<organism evidence="1 2">
    <name type="scientific">Prunus armeniaca</name>
    <name type="common">Apricot</name>
    <name type="synonym">Armeniaca vulgaris</name>
    <dbReference type="NCBI Taxonomy" id="36596"/>
    <lineage>
        <taxon>Eukaryota</taxon>
        <taxon>Viridiplantae</taxon>
        <taxon>Streptophyta</taxon>
        <taxon>Embryophyta</taxon>
        <taxon>Tracheophyta</taxon>
        <taxon>Spermatophyta</taxon>
        <taxon>Magnoliopsida</taxon>
        <taxon>eudicotyledons</taxon>
        <taxon>Gunneridae</taxon>
        <taxon>Pentapetalae</taxon>
        <taxon>rosids</taxon>
        <taxon>fabids</taxon>
        <taxon>Rosales</taxon>
        <taxon>Rosaceae</taxon>
        <taxon>Amygdaloideae</taxon>
        <taxon>Amygdaleae</taxon>
        <taxon>Prunus</taxon>
    </lineage>
</organism>
<evidence type="ECO:0000313" key="1">
    <source>
        <dbReference type="EMBL" id="CAB4292118.1"/>
    </source>
</evidence>
<dbReference type="Proteomes" id="UP000507245">
    <property type="component" value="Unassembled WGS sequence"/>
</dbReference>
<dbReference type="Gene3D" id="3.40.50.1820">
    <property type="entry name" value="alpha/beta hydrolase"/>
    <property type="match status" value="1"/>
</dbReference>